<dbReference type="InterPro" id="IPR036259">
    <property type="entry name" value="MFS_trans_sf"/>
</dbReference>
<dbReference type="EnsemblMetazoa" id="SMAR013447-RA">
    <property type="protein sequence ID" value="SMAR013447-PA"/>
    <property type="gene ID" value="SMAR013447"/>
</dbReference>
<evidence type="ECO:0000259" key="6">
    <source>
        <dbReference type="PROSITE" id="PS50850"/>
    </source>
</evidence>
<reference evidence="7" key="2">
    <citation type="submission" date="2015-02" db="UniProtKB">
        <authorList>
            <consortium name="EnsemblMetazoa"/>
        </authorList>
    </citation>
    <scope>IDENTIFICATION</scope>
</reference>
<evidence type="ECO:0000256" key="5">
    <source>
        <dbReference type="SAM" id="Phobius"/>
    </source>
</evidence>
<evidence type="ECO:0000256" key="3">
    <source>
        <dbReference type="ARBA" id="ARBA00022989"/>
    </source>
</evidence>
<dbReference type="Gene3D" id="1.20.1250.20">
    <property type="entry name" value="MFS general substrate transporter like domains"/>
    <property type="match status" value="1"/>
</dbReference>
<dbReference type="PROSITE" id="PS50850">
    <property type="entry name" value="MFS"/>
    <property type="match status" value="1"/>
</dbReference>
<evidence type="ECO:0000313" key="7">
    <source>
        <dbReference type="EnsemblMetazoa" id="SMAR013447-PA"/>
    </source>
</evidence>
<dbReference type="AlphaFoldDB" id="T1JHW6"/>
<dbReference type="PANTHER" id="PTHR23503:SF128">
    <property type="entry name" value="GLUCOSE TRANSPORTER TYPE 1"/>
    <property type="match status" value="1"/>
</dbReference>
<feature type="transmembrane region" description="Helical" evidence="5">
    <location>
        <begin position="64"/>
        <end position="88"/>
    </location>
</feature>
<keyword evidence="3 5" id="KW-1133">Transmembrane helix</keyword>
<dbReference type="Proteomes" id="UP000014500">
    <property type="component" value="Unassembled WGS sequence"/>
</dbReference>
<keyword evidence="2 5" id="KW-0812">Transmembrane</keyword>
<comment type="subcellular location">
    <subcellularLocation>
        <location evidence="1">Membrane</location>
        <topology evidence="1">Multi-pass membrane protein</topology>
    </subcellularLocation>
</comment>
<dbReference type="EMBL" id="JH431936">
    <property type="status" value="NOT_ANNOTATED_CDS"/>
    <property type="molecule type" value="Genomic_DNA"/>
</dbReference>
<keyword evidence="4 5" id="KW-0472">Membrane</keyword>
<dbReference type="HOGENOM" id="CLU_001265_28_1_1"/>
<dbReference type="GO" id="GO:0016020">
    <property type="term" value="C:membrane"/>
    <property type="evidence" value="ECO:0007669"/>
    <property type="project" value="UniProtKB-SubCell"/>
</dbReference>
<dbReference type="STRING" id="126957.T1JHW6"/>
<organism evidence="7 8">
    <name type="scientific">Strigamia maritima</name>
    <name type="common">European centipede</name>
    <name type="synonym">Geophilus maritimus</name>
    <dbReference type="NCBI Taxonomy" id="126957"/>
    <lineage>
        <taxon>Eukaryota</taxon>
        <taxon>Metazoa</taxon>
        <taxon>Ecdysozoa</taxon>
        <taxon>Arthropoda</taxon>
        <taxon>Myriapoda</taxon>
        <taxon>Chilopoda</taxon>
        <taxon>Pleurostigmophora</taxon>
        <taxon>Geophilomorpha</taxon>
        <taxon>Linotaeniidae</taxon>
        <taxon>Strigamia</taxon>
    </lineage>
</organism>
<accession>T1JHW6</accession>
<feature type="transmembrane region" description="Helical" evidence="5">
    <location>
        <begin position="12"/>
        <end position="29"/>
    </location>
</feature>
<reference evidence="8" key="1">
    <citation type="submission" date="2011-05" db="EMBL/GenBank/DDBJ databases">
        <authorList>
            <person name="Richards S.R."/>
            <person name="Qu J."/>
            <person name="Jiang H."/>
            <person name="Jhangiani S.N."/>
            <person name="Agravi P."/>
            <person name="Goodspeed R."/>
            <person name="Gross S."/>
            <person name="Mandapat C."/>
            <person name="Jackson L."/>
            <person name="Mathew T."/>
            <person name="Pu L."/>
            <person name="Thornton R."/>
            <person name="Saada N."/>
            <person name="Wilczek-Boney K.B."/>
            <person name="Lee S."/>
            <person name="Kovar C."/>
            <person name="Wu Y."/>
            <person name="Scherer S.E."/>
            <person name="Worley K.C."/>
            <person name="Muzny D.M."/>
            <person name="Gibbs R."/>
        </authorList>
    </citation>
    <scope>NUCLEOTIDE SEQUENCE</scope>
    <source>
        <strain evidence="8">Brora</strain>
    </source>
</reference>
<evidence type="ECO:0000313" key="8">
    <source>
        <dbReference type="Proteomes" id="UP000014500"/>
    </source>
</evidence>
<name>T1JHW6_STRMM</name>
<protein>
    <recommendedName>
        <fullName evidence="6">Major facilitator superfamily (MFS) profile domain-containing protein</fullName>
    </recommendedName>
</protein>
<dbReference type="SUPFAM" id="SSF103473">
    <property type="entry name" value="MFS general substrate transporter"/>
    <property type="match status" value="1"/>
</dbReference>
<evidence type="ECO:0000256" key="4">
    <source>
        <dbReference type="ARBA" id="ARBA00023136"/>
    </source>
</evidence>
<dbReference type="InterPro" id="IPR020846">
    <property type="entry name" value="MFS_dom"/>
</dbReference>
<dbReference type="PANTHER" id="PTHR23503">
    <property type="entry name" value="SOLUTE CARRIER FAMILY 2"/>
    <property type="match status" value="1"/>
</dbReference>
<dbReference type="Pfam" id="PF00083">
    <property type="entry name" value="Sugar_tr"/>
    <property type="match status" value="1"/>
</dbReference>
<keyword evidence="8" id="KW-1185">Reference proteome</keyword>
<feature type="domain" description="Major facilitator superfamily (MFS) profile" evidence="6">
    <location>
        <begin position="16"/>
        <end position="138"/>
    </location>
</feature>
<sequence length="138" mass="14921">MPTITPKGLTCHLVYAIFAAVLGMFQFGYNTGVINAPQSAIHDFITQMWLERYDEVIVSETLNLLSSIVVSIFAGGGMIGGFFGGFIANRCGRKRGLLLNNIIGIVGGALMGSTQVSESFEMLIIGRFLIGINCECEY</sequence>
<dbReference type="eggNOG" id="KOG0569">
    <property type="taxonomic scope" value="Eukaryota"/>
</dbReference>
<dbReference type="GO" id="GO:0015149">
    <property type="term" value="F:hexose transmembrane transporter activity"/>
    <property type="evidence" value="ECO:0007669"/>
    <property type="project" value="TreeGrafter"/>
</dbReference>
<evidence type="ECO:0000256" key="1">
    <source>
        <dbReference type="ARBA" id="ARBA00004141"/>
    </source>
</evidence>
<dbReference type="InterPro" id="IPR005828">
    <property type="entry name" value="MFS_sugar_transport-like"/>
</dbReference>
<dbReference type="PhylomeDB" id="T1JHW6"/>
<dbReference type="InterPro" id="IPR045263">
    <property type="entry name" value="GLUT"/>
</dbReference>
<evidence type="ECO:0000256" key="2">
    <source>
        <dbReference type="ARBA" id="ARBA00022692"/>
    </source>
</evidence>
<proteinExistence type="predicted"/>
<dbReference type="OMA" id="ITLMWSL"/>